<gene>
    <name evidence="2" type="ORF">GMOD_00004292</name>
</gene>
<protein>
    <submittedName>
        <fullName evidence="2">Lysophospholipase A</fullName>
    </submittedName>
</protein>
<keyword evidence="3" id="KW-1185">Reference proteome</keyword>
<evidence type="ECO:0000313" key="2">
    <source>
        <dbReference type="EMBL" id="RMZ68106.1"/>
    </source>
</evidence>
<dbReference type="InterPro" id="IPR051058">
    <property type="entry name" value="GDSL_Est/Lipase"/>
</dbReference>
<dbReference type="InterPro" id="IPR036514">
    <property type="entry name" value="SGNH_hydro_sf"/>
</dbReference>
<dbReference type="Gene3D" id="3.40.50.1110">
    <property type="entry name" value="SGNH hydrolase"/>
    <property type="match status" value="1"/>
</dbReference>
<evidence type="ECO:0000313" key="3">
    <source>
        <dbReference type="Proteomes" id="UP000265663"/>
    </source>
</evidence>
<dbReference type="AlphaFoldDB" id="A0A3M7M0X2"/>
<dbReference type="GO" id="GO:0016788">
    <property type="term" value="F:hydrolase activity, acting on ester bonds"/>
    <property type="evidence" value="ECO:0007669"/>
    <property type="project" value="InterPro"/>
</dbReference>
<dbReference type="PANTHER" id="PTHR45648:SF85">
    <property type="entry name" value="A, PUTATIVE (AFU_ORTHOLOGUE AFUA_2G10760)-RELATED"/>
    <property type="match status" value="1"/>
</dbReference>
<accession>A0A3M7M0X2</accession>
<proteinExistence type="predicted"/>
<evidence type="ECO:0000256" key="1">
    <source>
        <dbReference type="ARBA" id="ARBA00022801"/>
    </source>
</evidence>
<reference evidence="2 3" key="1">
    <citation type="journal article" date="2014" name="PLoS ONE">
        <title>De novo Genome Assembly of the Fungal Plant Pathogen Pyrenophora semeniperda.</title>
        <authorList>
            <person name="Soliai M.M."/>
            <person name="Meyer S.E."/>
            <person name="Udall J.A."/>
            <person name="Elzinga D.E."/>
            <person name="Hermansen R.A."/>
            <person name="Bodily P.M."/>
            <person name="Hart A.A."/>
            <person name="Coleman C.E."/>
        </authorList>
    </citation>
    <scope>NUCLEOTIDE SEQUENCE [LARGE SCALE GENOMIC DNA]</scope>
    <source>
        <strain evidence="2 3">CCB06</strain>
        <tissue evidence="2">Mycelium</tissue>
    </source>
</reference>
<sequence length="339" mass="38294">MKLPIIPSLYWAYHAYAAAISSMHAKSSFNWQNTKSLLAFGDSYTYIQGTLGHQNYSFIGDELNLAFTPANLFANRIVQNLTGTAEGGPNWVEYLTHCGVEEGLHDPQRCDIQLWDFAYAGADVREEAGVTPLHHNHTVSFERQVDQFVLYGNPALESIELSKENALVAVWIGINDINDLVSTQGKAATFTPLYEKVQEILFKNVERIRELGYRNFLFLNLPPLDRGPGTPSVNASLVAEFNGIHAAHADAFQAEHRDVTVLQFDVNGVLNRVLDKYQDYGFENVTDYCPGYNQPDILSDPEKYGCTDLDTYFWFNSGHLTSRVHKIMEDSLRGWLMRQ</sequence>
<dbReference type="SUPFAM" id="SSF52266">
    <property type="entry name" value="SGNH hydrolase"/>
    <property type="match status" value="1"/>
</dbReference>
<keyword evidence="1" id="KW-0378">Hydrolase</keyword>
<dbReference type="OrthoDB" id="1600564at2759"/>
<dbReference type="Pfam" id="PF00657">
    <property type="entry name" value="Lipase_GDSL"/>
    <property type="match status" value="1"/>
</dbReference>
<name>A0A3M7M0X2_9PLEO</name>
<dbReference type="Proteomes" id="UP000265663">
    <property type="component" value="Unassembled WGS sequence"/>
</dbReference>
<dbReference type="CDD" id="cd01846">
    <property type="entry name" value="fatty_acyltransferase_like"/>
    <property type="match status" value="1"/>
</dbReference>
<dbReference type="EMBL" id="KE747814">
    <property type="protein sequence ID" value="RMZ68106.1"/>
    <property type="molecule type" value="Genomic_DNA"/>
</dbReference>
<dbReference type="InterPro" id="IPR001087">
    <property type="entry name" value="GDSL"/>
</dbReference>
<dbReference type="PANTHER" id="PTHR45648">
    <property type="entry name" value="GDSL LIPASE/ACYLHYDROLASE FAMILY PROTEIN (AFU_ORTHOLOGUE AFUA_4G14700)"/>
    <property type="match status" value="1"/>
</dbReference>
<organism evidence="2 3">
    <name type="scientific">Pyrenophora seminiperda CCB06</name>
    <dbReference type="NCBI Taxonomy" id="1302712"/>
    <lineage>
        <taxon>Eukaryota</taxon>
        <taxon>Fungi</taxon>
        <taxon>Dikarya</taxon>
        <taxon>Ascomycota</taxon>
        <taxon>Pezizomycotina</taxon>
        <taxon>Dothideomycetes</taxon>
        <taxon>Pleosporomycetidae</taxon>
        <taxon>Pleosporales</taxon>
        <taxon>Pleosporineae</taxon>
        <taxon>Pleosporaceae</taxon>
        <taxon>Pyrenophora</taxon>
    </lineage>
</organism>